<dbReference type="GO" id="GO:0000160">
    <property type="term" value="P:phosphorelay signal transduction system"/>
    <property type="evidence" value="ECO:0007669"/>
    <property type="project" value="InterPro"/>
</dbReference>
<dbReference type="PROSITE" id="PS50110">
    <property type="entry name" value="RESPONSE_REGULATORY"/>
    <property type="match status" value="1"/>
</dbReference>
<protein>
    <submittedName>
        <fullName evidence="4">Response regulator</fullName>
    </submittedName>
</protein>
<evidence type="ECO:0000313" key="4">
    <source>
        <dbReference type="EMBL" id="MBW4666130.1"/>
    </source>
</evidence>
<dbReference type="PANTHER" id="PTHR44591">
    <property type="entry name" value="STRESS RESPONSE REGULATOR PROTEIN 1"/>
    <property type="match status" value="1"/>
</dbReference>
<comment type="caution">
    <text evidence="4">The sequence shown here is derived from an EMBL/GenBank/DDBJ whole genome shotgun (WGS) entry which is preliminary data.</text>
</comment>
<dbReference type="Gene3D" id="3.40.50.2300">
    <property type="match status" value="1"/>
</dbReference>
<evidence type="ECO:0000256" key="1">
    <source>
        <dbReference type="ARBA" id="ARBA00022553"/>
    </source>
</evidence>
<organism evidence="4 5">
    <name type="scientific">Cyanomargarita calcarea GSE-NOS-MK-12-04C</name>
    <dbReference type="NCBI Taxonomy" id="2839659"/>
    <lineage>
        <taxon>Bacteria</taxon>
        <taxon>Bacillati</taxon>
        <taxon>Cyanobacteriota</taxon>
        <taxon>Cyanophyceae</taxon>
        <taxon>Nostocales</taxon>
        <taxon>Cyanomargaritaceae</taxon>
        <taxon>Cyanomargarita</taxon>
    </lineage>
</organism>
<reference evidence="4" key="2">
    <citation type="journal article" date="2022" name="Microbiol. Resour. Announc.">
        <title>Metagenome Sequencing to Explore Phylogenomics of Terrestrial Cyanobacteria.</title>
        <authorList>
            <person name="Ward R.D."/>
            <person name="Stajich J.E."/>
            <person name="Johansen J.R."/>
            <person name="Huntemann M."/>
            <person name="Clum A."/>
            <person name="Foster B."/>
            <person name="Foster B."/>
            <person name="Roux S."/>
            <person name="Palaniappan K."/>
            <person name="Varghese N."/>
            <person name="Mukherjee S."/>
            <person name="Reddy T.B.K."/>
            <person name="Daum C."/>
            <person name="Copeland A."/>
            <person name="Chen I.A."/>
            <person name="Ivanova N.N."/>
            <person name="Kyrpides N.C."/>
            <person name="Shapiro N."/>
            <person name="Eloe-Fadrosh E.A."/>
            <person name="Pietrasiak N."/>
        </authorList>
    </citation>
    <scope>NUCLEOTIDE SEQUENCE</scope>
    <source>
        <strain evidence="4">GSE-NOS-MK-12-04C</strain>
    </source>
</reference>
<feature type="modified residue" description="4-aspartylphosphate" evidence="2">
    <location>
        <position position="57"/>
    </location>
</feature>
<dbReference type="InterPro" id="IPR001789">
    <property type="entry name" value="Sig_transdc_resp-reg_receiver"/>
</dbReference>
<evidence type="ECO:0000256" key="2">
    <source>
        <dbReference type="PROSITE-ProRule" id="PRU00169"/>
    </source>
</evidence>
<dbReference type="SUPFAM" id="SSF52172">
    <property type="entry name" value="CheY-like"/>
    <property type="match status" value="1"/>
</dbReference>
<keyword evidence="1 2" id="KW-0597">Phosphoprotein</keyword>
<reference evidence="4" key="1">
    <citation type="submission" date="2021-05" db="EMBL/GenBank/DDBJ databases">
        <authorList>
            <person name="Pietrasiak N."/>
            <person name="Ward R."/>
            <person name="Stajich J.E."/>
            <person name="Kurbessoian T."/>
        </authorList>
    </citation>
    <scope>NUCLEOTIDE SEQUENCE</scope>
    <source>
        <strain evidence="4">GSE-NOS-MK-12-04C</strain>
    </source>
</reference>
<proteinExistence type="predicted"/>
<gene>
    <name evidence="4" type="ORF">KME60_01495</name>
</gene>
<dbReference type="InterPro" id="IPR050595">
    <property type="entry name" value="Bact_response_regulator"/>
</dbReference>
<dbReference type="Pfam" id="PF00072">
    <property type="entry name" value="Response_reg"/>
    <property type="match status" value="1"/>
</dbReference>
<dbReference type="Proteomes" id="UP000729701">
    <property type="component" value="Unassembled WGS sequence"/>
</dbReference>
<dbReference type="InterPro" id="IPR011006">
    <property type="entry name" value="CheY-like_superfamily"/>
</dbReference>
<dbReference type="EMBL" id="JAHHGZ010000001">
    <property type="protein sequence ID" value="MBW4666130.1"/>
    <property type="molecule type" value="Genomic_DNA"/>
</dbReference>
<dbReference type="PANTHER" id="PTHR44591:SF3">
    <property type="entry name" value="RESPONSE REGULATORY DOMAIN-CONTAINING PROTEIN"/>
    <property type="match status" value="1"/>
</dbReference>
<sequence>MTENKPLILAVDRNSRNLELLIQFLEREGFQTVTANSLENFALILAELRPIQVALIDISGFNRQIWTHCEQLREQNIPFLVLLPKQSAAIQQESLVHGAQSILIKPLVIKQLLALIRSLLEAQA</sequence>
<feature type="domain" description="Response regulatory" evidence="3">
    <location>
        <begin position="7"/>
        <end position="120"/>
    </location>
</feature>
<dbReference type="AlphaFoldDB" id="A0A951QKE1"/>
<evidence type="ECO:0000259" key="3">
    <source>
        <dbReference type="PROSITE" id="PS50110"/>
    </source>
</evidence>
<accession>A0A951QKE1</accession>
<name>A0A951QKE1_9CYAN</name>
<evidence type="ECO:0000313" key="5">
    <source>
        <dbReference type="Proteomes" id="UP000729701"/>
    </source>
</evidence>